<feature type="compositionally biased region" description="Basic and acidic residues" evidence="2">
    <location>
        <begin position="65"/>
        <end position="76"/>
    </location>
</feature>
<accession>A0A6M6JDJ0</accession>
<gene>
    <name evidence="4" type="ORF">HOP40_04235</name>
</gene>
<evidence type="ECO:0000256" key="1">
    <source>
        <dbReference type="SAM" id="Coils"/>
    </source>
</evidence>
<protein>
    <submittedName>
        <fullName evidence="4">Relaxase domain-containing protein</fullName>
    </submittedName>
</protein>
<feature type="compositionally biased region" description="Basic and acidic residues" evidence="2">
    <location>
        <begin position="1367"/>
        <end position="1385"/>
    </location>
</feature>
<dbReference type="Gene3D" id="3.40.50.300">
    <property type="entry name" value="P-loop containing nucleotide triphosphate hydrolases"/>
    <property type="match status" value="1"/>
</dbReference>
<evidence type="ECO:0000256" key="2">
    <source>
        <dbReference type="SAM" id="MobiDB-lite"/>
    </source>
</evidence>
<feature type="region of interest" description="Disordered" evidence="2">
    <location>
        <begin position="1357"/>
        <end position="1385"/>
    </location>
</feature>
<dbReference type="EMBL" id="CP053564">
    <property type="protein sequence ID" value="QJY45130.1"/>
    <property type="molecule type" value="Genomic_DNA"/>
</dbReference>
<feature type="coiled-coil region" evidence="1">
    <location>
        <begin position="1252"/>
        <end position="1279"/>
    </location>
</feature>
<evidence type="ECO:0000259" key="3">
    <source>
        <dbReference type="Pfam" id="PF08751"/>
    </source>
</evidence>
<dbReference type="RefSeq" id="WP_172154828.1">
    <property type="nucleotide sequence ID" value="NZ_CP053564.1"/>
</dbReference>
<dbReference type="Pfam" id="PF13604">
    <property type="entry name" value="AAA_30"/>
    <property type="match status" value="1"/>
</dbReference>
<feature type="region of interest" description="Disordered" evidence="2">
    <location>
        <begin position="65"/>
        <end position="86"/>
    </location>
</feature>
<organism evidence="4 5">
    <name type="scientific">Pseudonocardia broussonetiae</name>
    <dbReference type="NCBI Taxonomy" id="2736640"/>
    <lineage>
        <taxon>Bacteria</taxon>
        <taxon>Bacillati</taxon>
        <taxon>Actinomycetota</taxon>
        <taxon>Actinomycetes</taxon>
        <taxon>Pseudonocardiales</taxon>
        <taxon>Pseudonocardiaceae</taxon>
        <taxon>Pseudonocardia</taxon>
    </lineage>
</organism>
<feature type="domain" description="TrwC relaxase" evidence="3">
    <location>
        <begin position="8"/>
        <end position="371"/>
    </location>
</feature>
<reference evidence="4 5" key="1">
    <citation type="submission" date="2020-05" db="EMBL/GenBank/DDBJ databases">
        <authorList>
            <person name="Mo P."/>
        </authorList>
    </citation>
    <scope>NUCLEOTIDE SEQUENCE [LARGE SCALE GENOMIC DNA]</scope>
    <source>
        <strain evidence="4 5">Gen01</strain>
    </source>
</reference>
<dbReference type="KEGG" id="pbro:HOP40_04235"/>
<name>A0A6M6JDJ0_9PSEU</name>
<dbReference type="SUPFAM" id="SSF55464">
    <property type="entry name" value="Origin of replication-binding domain, RBD-like"/>
    <property type="match status" value="1"/>
</dbReference>
<evidence type="ECO:0000313" key="4">
    <source>
        <dbReference type="EMBL" id="QJY45130.1"/>
    </source>
</evidence>
<dbReference type="SUPFAM" id="SSF52540">
    <property type="entry name" value="P-loop containing nucleoside triphosphate hydrolases"/>
    <property type="match status" value="2"/>
</dbReference>
<keyword evidence="5" id="KW-1185">Reference proteome</keyword>
<dbReference type="Pfam" id="PF08751">
    <property type="entry name" value="TrwC"/>
    <property type="match status" value="1"/>
</dbReference>
<evidence type="ECO:0000313" key="5">
    <source>
        <dbReference type="Proteomes" id="UP000505377"/>
    </source>
</evidence>
<dbReference type="InterPro" id="IPR014862">
    <property type="entry name" value="TrwC"/>
</dbReference>
<proteinExistence type="predicted"/>
<keyword evidence="1" id="KW-0175">Coiled coil</keyword>
<dbReference type="NCBIfam" id="NF041492">
    <property type="entry name" value="MobF"/>
    <property type="match status" value="1"/>
</dbReference>
<dbReference type="Proteomes" id="UP000505377">
    <property type="component" value="Chromosome"/>
</dbReference>
<dbReference type="InterPro" id="IPR027417">
    <property type="entry name" value="P-loop_NTPase"/>
</dbReference>
<sequence>MLSIATGHSVRYLTDAVATGRENYYTGAVAAGEPPGRWYGAGAEMLGLEGEVDPHVMEALYSHLRDPRDPRSHSPETWDEADQLAPGHRRYRSADEVYAGLLEAHPGAGPEQRAELRTQAERSARQAVSFLDVTFSAPKSVTVLAVAFERAATEARAAGDEEAAQAWEAHAQAVEEAVMAGARAAIDYLQDEAGYSRVGHHGGGAGRWVDGHEFVVAQFLQHDSRDKDPQLHVHQGILNRVPCADGTWRTLDSRAIHALRGAAGAIGERVMEAHMTRSLGVEFATRPDGRAREVLGVSPEVMDLFSSRRKAVTGRTAEMLTEFRHTYGREPSSAERFYIARQATLATRAAKSHEGETRAEQLARWTEQCAESIGTGLGQVAHDVRVRAQQASDAAEWSVQDVVDRALAGVSETKQAWTRSSLMRAVSDALPGNLRLPPEDIRPLLDGLTDAALDGAVPVTRPGDTTNLPASELLADGRSPYTAPAVALFTTEGQVSAEHALRAALVRRGAARFTPDAAGAVVARFATSGRPLGVDQAAALRGVLTSGAQVEVLSAAPGTGKSFVVGALSEAWVGVDERRVFGLTPSQVAAGVLAEEGVTVATNTAAWLGAQVRLAAGGPVSRTDERWRLRRDDLVVVDEANMAGTDQLADIQARCAQAGAKLLLVGDPRQLGAVGPGGALADVAKHGIRYELAEVRRFSAEWERAASLRLRDGDPDVLAEYGKHGRLREGGTAEQAETAASRAWLADTLAGRESLLMVRDNEAAARVSAALRAELVSLGRVDEAGVPLGREGWEGVTAGVGDLVQARRNGWELIGVDGNTRAPINRDTYRVTALRPDGGLTVAPVVGRGPDGEVLGDPLALPASYIAADLTLGYASTAHAAEGRTVDTAHCVPGAGTDLPGLLVPMTRGRESNTAWVVTTATPPDAATGETFDVEPRSAAAVLADVLDGYERERSALAVREQADIAARSTMTHVEQLADIVARTVTAGRTAATLDRLTADGAITPDQRAALAADEAFGSLERLLRTAELAGHDPDVVLSGVLADRDLTGARSPAQVLHSRITSAYAGRLTPHLTTMSDLIPSRVPEEWAAWLTDRAEAADARRHELGFQAAEQPPRWALDALGPVPADDDVLARQEWEHRAGWAAAYRELAGHTDDLDPLGHAPAPGLAEKAAVYRAAHEALGLLDVGAEEADLTDGQLRARYVAYAREETWAPRDVADELDATHQAAAKARTDAELWAARADAPGLDEADAVRLRADAAAAAREAEQLAARAAVLEDADQARGRWFVHTAVTRDNAHRAGTELRARGIDPDHPTDRITADEWLALHRAEEADADRDREIRDEHELYGSDIERIADPADAAETAVPDVRDLSTAHPSERTDRAERRRIPTIDETAEAVARAQLALAEITARTEAENRGVARDAEFEQIVELARHAEPVAEVDDSDELSRYR</sequence>